<dbReference type="SMART" id="SM00248">
    <property type="entry name" value="ANK"/>
    <property type="match status" value="7"/>
</dbReference>
<organism evidence="1 2">
    <name type="scientific">Mytilus edulis</name>
    <name type="common">Blue mussel</name>
    <dbReference type="NCBI Taxonomy" id="6550"/>
    <lineage>
        <taxon>Eukaryota</taxon>
        <taxon>Metazoa</taxon>
        <taxon>Spiralia</taxon>
        <taxon>Lophotrochozoa</taxon>
        <taxon>Mollusca</taxon>
        <taxon>Bivalvia</taxon>
        <taxon>Autobranchia</taxon>
        <taxon>Pteriomorphia</taxon>
        <taxon>Mytilida</taxon>
        <taxon>Mytiloidea</taxon>
        <taxon>Mytilidae</taxon>
        <taxon>Mytilinae</taxon>
        <taxon>Mytilus</taxon>
    </lineage>
</organism>
<dbReference type="PANTHER" id="PTHR46586:SF3">
    <property type="entry name" value="ANKYRIN REPEAT-CONTAINING PROTEIN"/>
    <property type="match status" value="1"/>
</dbReference>
<keyword evidence="2" id="KW-1185">Reference proteome</keyword>
<evidence type="ECO:0000313" key="2">
    <source>
        <dbReference type="Proteomes" id="UP000683360"/>
    </source>
</evidence>
<name>A0A8S3PUM4_MYTED</name>
<dbReference type="InterPro" id="IPR052050">
    <property type="entry name" value="SecEffector_AnkRepeat"/>
</dbReference>
<reference evidence="1" key="1">
    <citation type="submission" date="2021-03" db="EMBL/GenBank/DDBJ databases">
        <authorList>
            <person name="Bekaert M."/>
        </authorList>
    </citation>
    <scope>NUCLEOTIDE SEQUENCE</scope>
</reference>
<proteinExistence type="predicted"/>
<dbReference type="PANTHER" id="PTHR46586">
    <property type="entry name" value="ANKYRIN REPEAT-CONTAINING PROTEIN"/>
    <property type="match status" value="1"/>
</dbReference>
<gene>
    <name evidence="1" type="ORF">MEDL_2888</name>
</gene>
<dbReference type="AlphaFoldDB" id="A0A8S3PUM4"/>
<dbReference type="InterPro" id="IPR036770">
    <property type="entry name" value="Ankyrin_rpt-contain_sf"/>
</dbReference>
<dbReference type="Gene3D" id="1.25.40.20">
    <property type="entry name" value="Ankyrin repeat-containing domain"/>
    <property type="match status" value="1"/>
</dbReference>
<dbReference type="EMBL" id="CAJPWZ010000167">
    <property type="protein sequence ID" value="CAG2187416.1"/>
    <property type="molecule type" value="Genomic_DNA"/>
</dbReference>
<protein>
    <submittedName>
        <fullName evidence="1">Uncharacterized protein</fullName>
    </submittedName>
</protein>
<sequence>MQDVLSAMDEIGKQKTKDTGRRTGKYDEISRLTDAAVKVHLEEGTFVQTNAMPAILKRVKEKGHVVIMGTIWFWKIQNCIGNTPSKHGVQEVSDQEEENYSTASCYKYIHDPFLFTKTASESPIIQLTHLKIIDNLCKIYRQNEQYKCFSRCKYIYSIPLPSFSDKSVLQLALTDSFHLSTALLLYCQNDENLLNYLQSDICKTLSSDDRSIILCKESVKISFLCFCRILNEKKACLAWNVIKSHNIRLEDFDSPDGFVQNGFVEVFRNISSIELLCRVINDSRSPLLNIDGFLGFLFDKDFKIENLNLLFKAFDHAIFNKLLWMNAACEIGDMELVKCVCEYFTFRSFDIMDKVYIIKKACTNCKIELVHLFVTYIAANDELIDHVWEVISSHGSADFIKGYFQAYGFGHFNMAFVMRWACENCNMDFLNCVLETVDHCLLDMDILMKLACDNGSVDLVLFFLESVNPKLMDLFNHVVRFACERNNNDLLIFLLTICDQSLIHIEFIFKWACSNDDVIILKVLLDTIDNDLYKESSGINSVLEWACQNGDILFTKYLFEKVNKKYLDVSAAMKNSSRQQNKDLVITLLETCDKRNVDINSVMSWISSNEDIDYVESLFNTTSVSSLSKANVNKLARLALENNREELIILIIDNAEVSNDHINSILQRSCKNGNLTFTKILLEKFNTAIFDITSAMRETCYSRKCNLDIMKILVTLSKNPFRFQNPDDEGMFIRHFALVRFLLDTFDCSIFDMKSVFNWTCSKGNYQDVVHLFKTFDHELFDFESALNNACITGNENVVLFLVEAKQLNFNSSIENACINGYIEIFEFMLERCDPSFFDTISLFKTACHNGKLEFVELLLEKGFCPPWKMSKE</sequence>
<dbReference type="Proteomes" id="UP000683360">
    <property type="component" value="Unassembled WGS sequence"/>
</dbReference>
<accession>A0A8S3PUM4</accession>
<evidence type="ECO:0000313" key="1">
    <source>
        <dbReference type="EMBL" id="CAG2187416.1"/>
    </source>
</evidence>
<dbReference type="OrthoDB" id="433924at2759"/>
<dbReference type="SUPFAM" id="SSF48403">
    <property type="entry name" value="Ankyrin repeat"/>
    <property type="match status" value="2"/>
</dbReference>
<comment type="caution">
    <text evidence="1">The sequence shown here is derived from an EMBL/GenBank/DDBJ whole genome shotgun (WGS) entry which is preliminary data.</text>
</comment>
<dbReference type="InterPro" id="IPR002110">
    <property type="entry name" value="Ankyrin_rpt"/>
</dbReference>